<evidence type="ECO:0000256" key="6">
    <source>
        <dbReference type="ARBA" id="ARBA00023136"/>
    </source>
</evidence>
<dbReference type="Pfam" id="PF01891">
    <property type="entry name" value="CbiM"/>
    <property type="match status" value="1"/>
</dbReference>
<dbReference type="Gene3D" id="1.10.1760.20">
    <property type="match status" value="1"/>
</dbReference>
<dbReference type="RefSeq" id="WP_048082283.1">
    <property type="nucleotide sequence ID" value="NZ_LMVM01000012.1"/>
</dbReference>
<keyword evidence="2" id="KW-0813">Transport</keyword>
<dbReference type="NCBIfam" id="NF004902">
    <property type="entry name" value="PRK06265.1-1"/>
    <property type="match status" value="1"/>
</dbReference>
<feature type="transmembrane region" description="Helical" evidence="7">
    <location>
        <begin position="175"/>
        <end position="198"/>
    </location>
</feature>
<organism evidence="8 9">
    <name type="scientific">Methanobacterium bryantii</name>
    <dbReference type="NCBI Taxonomy" id="2161"/>
    <lineage>
        <taxon>Archaea</taxon>
        <taxon>Methanobacteriati</taxon>
        <taxon>Methanobacteriota</taxon>
        <taxon>Methanomada group</taxon>
        <taxon>Methanobacteria</taxon>
        <taxon>Methanobacteriales</taxon>
        <taxon>Methanobacteriaceae</taxon>
        <taxon>Methanobacterium</taxon>
    </lineage>
</organism>
<keyword evidence="9" id="KW-1185">Reference proteome</keyword>
<accession>A0A2A2H5Q6</accession>
<dbReference type="EMBL" id="LMVM01000012">
    <property type="protein sequence ID" value="PAV04717.1"/>
    <property type="molecule type" value="Genomic_DNA"/>
</dbReference>
<feature type="transmembrane region" description="Helical" evidence="7">
    <location>
        <begin position="136"/>
        <end position="155"/>
    </location>
</feature>
<evidence type="ECO:0000256" key="3">
    <source>
        <dbReference type="ARBA" id="ARBA00022475"/>
    </source>
</evidence>
<dbReference type="PANTHER" id="PTHR34229">
    <property type="entry name" value="METAL TRANSPORT PROTEIN HI_1621-RELATED"/>
    <property type="match status" value="1"/>
</dbReference>
<protein>
    <submittedName>
        <fullName evidence="8">Cobalamin biosynthesis protein CbiM</fullName>
    </submittedName>
</protein>
<keyword evidence="6 7" id="KW-0472">Membrane</keyword>
<keyword evidence="5 7" id="KW-1133">Transmembrane helix</keyword>
<sequence length="224" mass="23944">MHIPNGFIPLWQCAIYFVILIVALYFSQKWARKNLDEKSVPLMAVLAAGIFAIMSMNIPIAFGTSGHMVGGALVALVFCAPEAAVIIFTLVLLVQALFFGDGGITTIGANVLNMGIIGGFVGLFTFKALRKSIGKIAAIGVASWLSIFLASEAVAVEMWLAGTFPLVPGLEMMGLYHALIGIIEAVLTVVVIMGLESVRPDLLAWNRKKNVEETKSESMEAAAK</sequence>
<evidence type="ECO:0000256" key="5">
    <source>
        <dbReference type="ARBA" id="ARBA00022989"/>
    </source>
</evidence>
<dbReference type="PANTHER" id="PTHR34229:SF1">
    <property type="entry name" value="METAL TRANSPORT PROTEIN HI_1621-RELATED"/>
    <property type="match status" value="1"/>
</dbReference>
<evidence type="ECO:0000313" key="9">
    <source>
        <dbReference type="Proteomes" id="UP000217784"/>
    </source>
</evidence>
<reference evidence="8 9" key="1">
    <citation type="journal article" date="2017" name="BMC Genomics">
        <title>Genomic analysis of methanogenic archaea reveals a shift towards energy conservation.</title>
        <authorList>
            <person name="Gilmore S.P."/>
            <person name="Henske J.K."/>
            <person name="Sexton J.A."/>
            <person name="Solomon K.V."/>
            <person name="Seppala S."/>
            <person name="Yoo J.I."/>
            <person name="Huyett L.M."/>
            <person name="Pressman A."/>
            <person name="Cogan J.Z."/>
            <person name="Kivenson V."/>
            <person name="Peng X."/>
            <person name="Tan Y."/>
            <person name="Valentine D.L."/>
            <person name="O'Malley M.A."/>
        </authorList>
    </citation>
    <scope>NUCLEOTIDE SEQUENCE [LARGE SCALE GENOMIC DNA]</scope>
    <source>
        <strain evidence="8 9">M.o.H.</strain>
    </source>
</reference>
<keyword evidence="3" id="KW-1003">Cell membrane</keyword>
<gene>
    <name evidence="8" type="ORF">ASJ80_10390</name>
</gene>
<feature type="transmembrane region" description="Helical" evidence="7">
    <location>
        <begin position="72"/>
        <end position="98"/>
    </location>
</feature>
<comment type="subcellular location">
    <subcellularLocation>
        <location evidence="1">Cell membrane</location>
        <topology evidence="1">Multi-pass membrane protein</topology>
    </subcellularLocation>
</comment>
<dbReference type="InterPro" id="IPR002751">
    <property type="entry name" value="CbiM/NikMN"/>
</dbReference>
<dbReference type="GO" id="GO:0005886">
    <property type="term" value="C:plasma membrane"/>
    <property type="evidence" value="ECO:0007669"/>
    <property type="project" value="UniProtKB-SubCell"/>
</dbReference>
<dbReference type="OrthoDB" id="71235at2157"/>
<dbReference type="AlphaFoldDB" id="A0A2A2H5Q6"/>
<evidence type="ECO:0000256" key="2">
    <source>
        <dbReference type="ARBA" id="ARBA00022448"/>
    </source>
</evidence>
<name>A0A2A2H5Q6_METBR</name>
<evidence type="ECO:0000256" key="4">
    <source>
        <dbReference type="ARBA" id="ARBA00022692"/>
    </source>
</evidence>
<comment type="caution">
    <text evidence="8">The sequence shown here is derived from an EMBL/GenBank/DDBJ whole genome shotgun (WGS) entry which is preliminary data.</text>
</comment>
<feature type="transmembrane region" description="Helical" evidence="7">
    <location>
        <begin position="104"/>
        <end position="124"/>
    </location>
</feature>
<feature type="transmembrane region" description="Helical" evidence="7">
    <location>
        <begin position="39"/>
        <end position="60"/>
    </location>
</feature>
<dbReference type="Proteomes" id="UP000217784">
    <property type="component" value="Unassembled WGS sequence"/>
</dbReference>
<dbReference type="GO" id="GO:0000041">
    <property type="term" value="P:transition metal ion transport"/>
    <property type="evidence" value="ECO:0007669"/>
    <property type="project" value="InterPro"/>
</dbReference>
<evidence type="ECO:0000256" key="7">
    <source>
        <dbReference type="SAM" id="Phobius"/>
    </source>
</evidence>
<evidence type="ECO:0000256" key="1">
    <source>
        <dbReference type="ARBA" id="ARBA00004651"/>
    </source>
</evidence>
<evidence type="ECO:0000313" key="8">
    <source>
        <dbReference type="EMBL" id="PAV04717.1"/>
    </source>
</evidence>
<proteinExistence type="predicted"/>
<keyword evidence="4 7" id="KW-0812">Transmembrane</keyword>
<feature type="transmembrane region" description="Helical" evidence="7">
    <location>
        <begin position="7"/>
        <end position="27"/>
    </location>
</feature>